<organism evidence="1 2">
    <name type="scientific">Melastoma candidum</name>
    <dbReference type="NCBI Taxonomy" id="119954"/>
    <lineage>
        <taxon>Eukaryota</taxon>
        <taxon>Viridiplantae</taxon>
        <taxon>Streptophyta</taxon>
        <taxon>Embryophyta</taxon>
        <taxon>Tracheophyta</taxon>
        <taxon>Spermatophyta</taxon>
        <taxon>Magnoliopsida</taxon>
        <taxon>eudicotyledons</taxon>
        <taxon>Gunneridae</taxon>
        <taxon>Pentapetalae</taxon>
        <taxon>rosids</taxon>
        <taxon>malvids</taxon>
        <taxon>Myrtales</taxon>
        <taxon>Melastomataceae</taxon>
        <taxon>Melastomatoideae</taxon>
        <taxon>Melastomateae</taxon>
        <taxon>Melastoma</taxon>
    </lineage>
</organism>
<evidence type="ECO:0000313" key="1">
    <source>
        <dbReference type="EMBL" id="KAI4340475.1"/>
    </source>
</evidence>
<protein>
    <submittedName>
        <fullName evidence="1">Uncharacterized protein</fullName>
    </submittedName>
</protein>
<accession>A0ACB9P1W1</accession>
<evidence type="ECO:0000313" key="2">
    <source>
        <dbReference type="Proteomes" id="UP001057402"/>
    </source>
</evidence>
<sequence>MMSNASVPDLVRGNSVSPLYCCERSRVRTMQMSLAAVPTSSATTAPLHPATSKPSKQLPFVLPFAKVNPVTVSYTASISRRVRNGRFSEALRLFSQMLDSGIQPDDVTLVEIISCCAELGEGGRVLGSSLHGCTHKLGLAKRDVVVGTALVEMYAKGGRLDLARLVFDEMDLRNSVTWNAIVGGHLGQGDIEGALELFDEMPSRDVISWTLLINGLVKLGYFEEALDIFREMLVNQTLPDHVTVISAIKACANLGSVRLGLWLNRFVMGKDFEDNVRVCNAFIDMYCRCGYVDFARQVFDTMRKRSVVSWNSIIVGSAANGHFEEALQLFERMQIEGFNPDRVSYTGVLTACSHAGLVKEGAKYFSDMKEVHEIMPRIEHYGCLVDLYSRSGKLEDAINVIKEMPMAPNDVVLGSLLAACRVCNDAVLVELLTENLIRLSCHSDSNHVLLSNIYAAAGSWDGANKIRRHMKMHGIDKSPGISSVEIGSSSHEFVAGDKAHPEAGHIYRTLDLLLLDMETRGYTLS</sequence>
<keyword evidence="2" id="KW-1185">Reference proteome</keyword>
<name>A0ACB9P1W1_9MYRT</name>
<comment type="caution">
    <text evidence="1">The sequence shown here is derived from an EMBL/GenBank/DDBJ whole genome shotgun (WGS) entry which is preliminary data.</text>
</comment>
<dbReference type="Proteomes" id="UP001057402">
    <property type="component" value="Chromosome 7"/>
</dbReference>
<reference evidence="2" key="1">
    <citation type="journal article" date="2023" name="Front. Plant Sci.">
        <title>Chromosomal-level genome assembly of Melastoma candidum provides insights into trichome evolution.</title>
        <authorList>
            <person name="Zhong Y."/>
            <person name="Wu W."/>
            <person name="Sun C."/>
            <person name="Zou P."/>
            <person name="Liu Y."/>
            <person name="Dai S."/>
            <person name="Zhou R."/>
        </authorList>
    </citation>
    <scope>NUCLEOTIDE SEQUENCE [LARGE SCALE GENOMIC DNA]</scope>
</reference>
<gene>
    <name evidence="1" type="ORF">MLD38_025305</name>
</gene>
<proteinExistence type="predicted"/>
<dbReference type="EMBL" id="CM042886">
    <property type="protein sequence ID" value="KAI4340475.1"/>
    <property type="molecule type" value="Genomic_DNA"/>
</dbReference>